<dbReference type="InterPro" id="IPR011006">
    <property type="entry name" value="CheY-like_superfamily"/>
</dbReference>
<evidence type="ECO:0000256" key="1">
    <source>
        <dbReference type="ARBA" id="ARBA00023125"/>
    </source>
</evidence>
<dbReference type="PROSITE" id="PS50110">
    <property type="entry name" value="RESPONSE_REGULATORY"/>
    <property type="match status" value="1"/>
</dbReference>
<keyword evidence="1 3" id="KW-0238">DNA-binding</keyword>
<organism evidence="6">
    <name type="scientific">Amycolatopsis orientalis</name>
    <name type="common">Nocardia orientalis</name>
    <dbReference type="NCBI Taxonomy" id="31958"/>
    <lineage>
        <taxon>Bacteria</taxon>
        <taxon>Bacillati</taxon>
        <taxon>Actinomycetota</taxon>
        <taxon>Actinomycetes</taxon>
        <taxon>Pseudonocardiales</taxon>
        <taxon>Pseudonocardiaceae</taxon>
        <taxon>Amycolatopsis</taxon>
    </lineage>
</organism>
<evidence type="ECO:0000259" key="4">
    <source>
        <dbReference type="PROSITE" id="PS50110"/>
    </source>
</evidence>
<dbReference type="EMBL" id="JF970188">
    <property type="protein sequence ID" value="AFI57015.1"/>
    <property type="molecule type" value="Genomic_DNA"/>
</dbReference>
<dbReference type="InterPro" id="IPR001789">
    <property type="entry name" value="Sig_transdc_resp-reg_receiver"/>
</dbReference>
<dbReference type="Pfam" id="PF00072">
    <property type="entry name" value="Response_reg"/>
    <property type="match status" value="1"/>
</dbReference>
<accession>K4FNE4</accession>
<dbReference type="Pfam" id="PF00486">
    <property type="entry name" value="Trans_reg_C"/>
    <property type="match status" value="1"/>
</dbReference>
<dbReference type="InterPro" id="IPR001867">
    <property type="entry name" value="OmpR/PhoB-type_DNA-bd"/>
</dbReference>
<feature type="domain" description="OmpR/PhoB-type" evidence="5">
    <location>
        <begin position="125"/>
        <end position="219"/>
    </location>
</feature>
<dbReference type="GO" id="GO:0000156">
    <property type="term" value="F:phosphorelay response regulator activity"/>
    <property type="evidence" value="ECO:0007669"/>
    <property type="project" value="TreeGrafter"/>
</dbReference>
<evidence type="ECO:0000313" key="6">
    <source>
        <dbReference type="EMBL" id="AFI57015.1"/>
    </source>
</evidence>
<dbReference type="AlphaFoldDB" id="K4FNE4"/>
<keyword evidence="2" id="KW-0597">Phosphoprotein</keyword>
<dbReference type="GO" id="GO:0032993">
    <property type="term" value="C:protein-DNA complex"/>
    <property type="evidence" value="ECO:0007669"/>
    <property type="project" value="TreeGrafter"/>
</dbReference>
<feature type="DNA-binding region" description="OmpR/PhoB-type" evidence="3">
    <location>
        <begin position="125"/>
        <end position="219"/>
    </location>
</feature>
<dbReference type="GO" id="GO:0006355">
    <property type="term" value="P:regulation of DNA-templated transcription"/>
    <property type="evidence" value="ECO:0007669"/>
    <property type="project" value="InterPro"/>
</dbReference>
<dbReference type="Gene3D" id="6.10.250.690">
    <property type="match status" value="1"/>
</dbReference>
<sequence>MMRVLVVEDDVRLAEVLSSGLTAEGFDVDVVHDGFDGYWQAREGAHDVVVLDVLLPSISGYTVAKRLRAEEVWTPVLMLTAKDGEYDEADGLDVGADDYLRKPFSFVVLVARLRALARRGATPRPRLLSHGGLSLDPESGECMVNGKQLTLQPRERALLEALLRNRNRVMSKDRLLNAVWGLDSAGDTNLVEVYVSYLRRKIGAARIETIRSLGYRLVDPDA</sequence>
<protein>
    <submittedName>
        <fullName evidence="6">QmnRg3</fullName>
    </submittedName>
</protein>
<name>K4FNE4_AMYOR</name>
<evidence type="ECO:0000256" key="3">
    <source>
        <dbReference type="PROSITE-ProRule" id="PRU01091"/>
    </source>
</evidence>
<dbReference type="SMART" id="SM00448">
    <property type="entry name" value="REC"/>
    <property type="match status" value="1"/>
</dbReference>
<dbReference type="PROSITE" id="PS51755">
    <property type="entry name" value="OMPR_PHOB"/>
    <property type="match status" value="1"/>
</dbReference>
<dbReference type="InterPro" id="IPR036388">
    <property type="entry name" value="WH-like_DNA-bd_sf"/>
</dbReference>
<dbReference type="PANTHER" id="PTHR48111:SF36">
    <property type="entry name" value="TRANSCRIPTIONAL REGULATORY PROTEIN CUTR"/>
    <property type="match status" value="1"/>
</dbReference>
<dbReference type="SUPFAM" id="SSF52172">
    <property type="entry name" value="CheY-like"/>
    <property type="match status" value="1"/>
</dbReference>
<reference evidence="6" key="2">
    <citation type="journal article" date="2012" name="Chem. Biol.">
        <title>Quartromicin biosynthesis: two alternative polyketide chains produced by one polyketide synthase assembly line.</title>
        <authorList>
            <person name="He H.Y."/>
            <person name="Pan H.X."/>
            <person name="Wu L.F."/>
            <person name="Zhang B.B."/>
            <person name="Chai H.B."/>
            <person name="Liu W."/>
            <person name="Tang G.L."/>
        </authorList>
    </citation>
    <scope>NUCLEOTIDE SEQUENCE</scope>
</reference>
<dbReference type="Gene3D" id="3.40.50.2300">
    <property type="match status" value="1"/>
</dbReference>
<dbReference type="SMART" id="SM00862">
    <property type="entry name" value="Trans_reg_C"/>
    <property type="match status" value="1"/>
</dbReference>
<dbReference type="Gene3D" id="1.10.10.10">
    <property type="entry name" value="Winged helix-like DNA-binding domain superfamily/Winged helix DNA-binding domain"/>
    <property type="match status" value="1"/>
</dbReference>
<dbReference type="CDD" id="cd00383">
    <property type="entry name" value="trans_reg_C"/>
    <property type="match status" value="1"/>
</dbReference>
<proteinExistence type="predicted"/>
<feature type="domain" description="Response regulatory" evidence="4">
    <location>
        <begin position="3"/>
        <end position="117"/>
    </location>
</feature>
<evidence type="ECO:0000256" key="2">
    <source>
        <dbReference type="PROSITE-ProRule" id="PRU00169"/>
    </source>
</evidence>
<dbReference type="PANTHER" id="PTHR48111">
    <property type="entry name" value="REGULATOR OF RPOS"/>
    <property type="match status" value="1"/>
</dbReference>
<dbReference type="InterPro" id="IPR039420">
    <property type="entry name" value="WalR-like"/>
</dbReference>
<reference evidence="6" key="1">
    <citation type="submission" date="2011-05" db="EMBL/GenBank/DDBJ databases">
        <authorList>
            <person name="Raja Rajesh Kumar K."/>
            <person name="Kirti P.B."/>
        </authorList>
    </citation>
    <scope>NUCLEOTIDE SEQUENCE</scope>
</reference>
<dbReference type="GO" id="GO:0000976">
    <property type="term" value="F:transcription cis-regulatory region binding"/>
    <property type="evidence" value="ECO:0007669"/>
    <property type="project" value="TreeGrafter"/>
</dbReference>
<evidence type="ECO:0000259" key="5">
    <source>
        <dbReference type="PROSITE" id="PS51755"/>
    </source>
</evidence>
<dbReference type="GO" id="GO:0005829">
    <property type="term" value="C:cytosol"/>
    <property type="evidence" value="ECO:0007669"/>
    <property type="project" value="TreeGrafter"/>
</dbReference>
<feature type="modified residue" description="4-aspartylphosphate" evidence="2">
    <location>
        <position position="52"/>
    </location>
</feature>